<sequence length="434" mass="48526">MNCSWSIRDLPGVHTICILHYESLKFHPKQSYSEKSQSEENWLLIARNKLRKGDTYSIWLEVQTAGRTVTSNKITVSLDEIVKPPPPDVDLVDPTECDSSGARITWKTPNSSEPLTCALRYKVSKDQDWTYLHQDEVGQEGHYLENLKPFTSYEVQARCFQNEGFWSEWSSARTFRTLEAAPLGQVDVWQAVDASDSQKRLLLWKALDSEAAQGKILDYEVSYQNHGQNITKGTWPCCRAVLPSTAGYAWISARNSVKQTQVANLSLEQSALPGPEDVQVQALEDRGFRVTWKPSASPLWVQPEEYVVEWREELPSTNEALDWTRVPGSSGSTLLIGEGQSRVQQGGSQERESVGQPRSDINFARAIPVLFTFLLCAGILSKVAFQRKFPLEAVQAFCGMQPSCFATTCCVGSVAGTERVRVLPPQSPKEGRSS</sequence>
<dbReference type="InterPro" id="IPR036116">
    <property type="entry name" value="FN3_sf"/>
</dbReference>
<evidence type="ECO:0000313" key="12">
    <source>
        <dbReference type="Proteomes" id="UP000694545"/>
    </source>
</evidence>
<reference evidence="11" key="1">
    <citation type="submission" date="2025-08" db="UniProtKB">
        <authorList>
            <consortium name="Ensembl"/>
        </authorList>
    </citation>
    <scope>IDENTIFICATION</scope>
</reference>
<evidence type="ECO:0000256" key="8">
    <source>
        <dbReference type="ARBA" id="ARBA00023170"/>
    </source>
</evidence>
<dbReference type="InterPro" id="IPR003961">
    <property type="entry name" value="FN3_dom"/>
</dbReference>
<dbReference type="InterPro" id="IPR052672">
    <property type="entry name" value="Type1_Cytokine_Rcpt_Type2"/>
</dbReference>
<dbReference type="Ensembl" id="ENSVKKT00000019129.1">
    <property type="protein sequence ID" value="ENSVKKP00000018664.1"/>
    <property type="gene ID" value="ENSVKKG00000012710.1"/>
</dbReference>
<keyword evidence="8" id="KW-0675">Receptor</keyword>
<reference evidence="11" key="2">
    <citation type="submission" date="2025-09" db="UniProtKB">
        <authorList>
            <consortium name="Ensembl"/>
        </authorList>
    </citation>
    <scope>IDENTIFICATION</scope>
</reference>
<evidence type="ECO:0000256" key="1">
    <source>
        <dbReference type="ARBA" id="ARBA00004479"/>
    </source>
</evidence>
<evidence type="ECO:0000256" key="5">
    <source>
        <dbReference type="ARBA" id="ARBA00022737"/>
    </source>
</evidence>
<accession>A0A8D2Q4D3</accession>
<dbReference type="SUPFAM" id="SSF49265">
    <property type="entry name" value="Fibronectin type III"/>
    <property type="match status" value="2"/>
</dbReference>
<evidence type="ECO:0000256" key="3">
    <source>
        <dbReference type="ARBA" id="ARBA00022692"/>
    </source>
</evidence>
<dbReference type="Proteomes" id="UP000694545">
    <property type="component" value="Unplaced"/>
</dbReference>
<keyword evidence="5" id="KW-0677">Repeat</keyword>
<keyword evidence="3" id="KW-0812">Transmembrane</keyword>
<evidence type="ECO:0000256" key="7">
    <source>
        <dbReference type="ARBA" id="ARBA00023136"/>
    </source>
</evidence>
<keyword evidence="9" id="KW-0325">Glycoprotein</keyword>
<proteinExistence type="inferred from homology"/>
<dbReference type="GO" id="GO:0005886">
    <property type="term" value="C:plasma membrane"/>
    <property type="evidence" value="ECO:0007669"/>
    <property type="project" value="UniProtKB-ARBA"/>
</dbReference>
<dbReference type="PANTHER" id="PTHR48423:SF1">
    <property type="entry name" value="INTERLEUKIN-27 RECEPTOR SUBUNIT ALPHA"/>
    <property type="match status" value="1"/>
</dbReference>
<protein>
    <recommendedName>
        <fullName evidence="10">Fibronectin type-III domain-containing protein</fullName>
    </recommendedName>
</protein>
<keyword evidence="12" id="KW-1185">Reference proteome</keyword>
<comment type="similarity">
    <text evidence="2">Belongs to the type I cytokine receptor family. Type 2 subfamily.</text>
</comment>
<dbReference type="PROSITE" id="PS50853">
    <property type="entry name" value="FN3"/>
    <property type="match status" value="1"/>
</dbReference>
<comment type="subcellular location">
    <subcellularLocation>
        <location evidence="1">Membrane</location>
        <topology evidence="1">Single-pass type I membrane protein</topology>
    </subcellularLocation>
</comment>
<evidence type="ECO:0000256" key="9">
    <source>
        <dbReference type="ARBA" id="ARBA00023180"/>
    </source>
</evidence>
<evidence type="ECO:0000256" key="6">
    <source>
        <dbReference type="ARBA" id="ARBA00022989"/>
    </source>
</evidence>
<dbReference type="PANTHER" id="PTHR48423">
    <property type="entry name" value="INTERLEUKIN-27 RECEPTOR SUBUNIT ALPHA"/>
    <property type="match status" value="1"/>
</dbReference>
<organism evidence="11 12">
    <name type="scientific">Varanus komodoensis</name>
    <name type="common">Komodo dragon</name>
    <dbReference type="NCBI Taxonomy" id="61221"/>
    <lineage>
        <taxon>Eukaryota</taxon>
        <taxon>Metazoa</taxon>
        <taxon>Chordata</taxon>
        <taxon>Craniata</taxon>
        <taxon>Vertebrata</taxon>
        <taxon>Euteleostomi</taxon>
        <taxon>Lepidosauria</taxon>
        <taxon>Squamata</taxon>
        <taxon>Bifurcata</taxon>
        <taxon>Unidentata</taxon>
        <taxon>Episquamata</taxon>
        <taxon>Toxicofera</taxon>
        <taxon>Anguimorpha</taxon>
        <taxon>Paleoanguimorpha</taxon>
        <taxon>Varanoidea</taxon>
        <taxon>Varanidae</taxon>
        <taxon>Varanus</taxon>
    </lineage>
</organism>
<dbReference type="CDD" id="cd00063">
    <property type="entry name" value="FN3"/>
    <property type="match status" value="2"/>
</dbReference>
<feature type="domain" description="Fibronectin type-III" evidence="10">
    <location>
        <begin position="85"/>
        <end position="180"/>
    </location>
</feature>
<dbReference type="AlphaFoldDB" id="A0A8D2Q4D3"/>
<keyword evidence="6" id="KW-1133">Transmembrane helix</keyword>
<keyword evidence="4" id="KW-0732">Signal</keyword>
<evidence type="ECO:0000256" key="4">
    <source>
        <dbReference type="ARBA" id="ARBA00022729"/>
    </source>
</evidence>
<evidence type="ECO:0000256" key="2">
    <source>
        <dbReference type="ARBA" id="ARBA00008921"/>
    </source>
</evidence>
<evidence type="ECO:0000313" key="11">
    <source>
        <dbReference type="Ensembl" id="ENSVKKP00000018664.1"/>
    </source>
</evidence>
<dbReference type="SMART" id="SM00060">
    <property type="entry name" value="FN3"/>
    <property type="match status" value="2"/>
</dbReference>
<dbReference type="InterPro" id="IPR013783">
    <property type="entry name" value="Ig-like_fold"/>
</dbReference>
<evidence type="ECO:0000259" key="10">
    <source>
        <dbReference type="PROSITE" id="PS50853"/>
    </source>
</evidence>
<keyword evidence="7" id="KW-0472">Membrane</keyword>
<dbReference type="OMA" id="WISARNS"/>
<name>A0A8D2Q4D3_VARKO</name>
<dbReference type="Gene3D" id="2.60.40.10">
    <property type="entry name" value="Immunoglobulins"/>
    <property type="match status" value="3"/>
</dbReference>